<reference evidence="1" key="1">
    <citation type="journal article" date="2015" name="Nature">
        <title>Complex archaea that bridge the gap between prokaryotes and eukaryotes.</title>
        <authorList>
            <person name="Spang A."/>
            <person name="Saw J.H."/>
            <person name="Jorgensen S.L."/>
            <person name="Zaremba-Niedzwiedzka K."/>
            <person name="Martijn J."/>
            <person name="Lind A.E."/>
            <person name="van Eijk R."/>
            <person name="Schleper C."/>
            <person name="Guy L."/>
            <person name="Ettema T.J."/>
        </authorList>
    </citation>
    <scope>NUCLEOTIDE SEQUENCE</scope>
</reference>
<protein>
    <submittedName>
        <fullName evidence="1">Uncharacterized protein</fullName>
    </submittedName>
</protein>
<evidence type="ECO:0000313" key="1">
    <source>
        <dbReference type="EMBL" id="KKN10695.1"/>
    </source>
</evidence>
<proteinExistence type="predicted"/>
<name>A0A0F9MTS0_9ZZZZ</name>
<dbReference type="AlphaFoldDB" id="A0A0F9MTS0"/>
<sequence>MKHYCQNSNNANCCIHIRKVNCVAKFDAMKKSIPILRFDFYVNCIRIASEQIIDYLTSKTPTSSISLRPQTSYRVHNSRFNTLVTDGQHRYP</sequence>
<comment type="caution">
    <text evidence="1">The sequence shown here is derived from an EMBL/GenBank/DDBJ whole genome shotgun (WGS) entry which is preliminary data.</text>
</comment>
<dbReference type="EMBL" id="LAZR01004217">
    <property type="protein sequence ID" value="KKN10695.1"/>
    <property type="molecule type" value="Genomic_DNA"/>
</dbReference>
<organism evidence="1">
    <name type="scientific">marine sediment metagenome</name>
    <dbReference type="NCBI Taxonomy" id="412755"/>
    <lineage>
        <taxon>unclassified sequences</taxon>
        <taxon>metagenomes</taxon>
        <taxon>ecological metagenomes</taxon>
    </lineage>
</organism>
<accession>A0A0F9MTS0</accession>
<gene>
    <name evidence="1" type="ORF">LCGC14_1033980</name>
</gene>